<evidence type="ECO:0000256" key="1">
    <source>
        <dbReference type="ARBA" id="ARBA00001974"/>
    </source>
</evidence>
<dbReference type="Gene3D" id="3.40.30.120">
    <property type="match status" value="1"/>
</dbReference>
<proteinExistence type="predicted"/>
<name>A0ABZ0TLN7_9SPHI</name>
<evidence type="ECO:0000256" key="4">
    <source>
        <dbReference type="SAM" id="Phobius"/>
    </source>
</evidence>
<keyword evidence="4" id="KW-0812">Transmembrane</keyword>
<dbReference type="PANTHER" id="PTHR43004:SF19">
    <property type="entry name" value="BINDING MONOOXYGENASE, PUTATIVE (JCVI)-RELATED"/>
    <property type="match status" value="1"/>
</dbReference>
<evidence type="ECO:0000313" key="6">
    <source>
        <dbReference type="EMBL" id="WPU94076.1"/>
    </source>
</evidence>
<dbReference type="EMBL" id="CP139558">
    <property type="protein sequence ID" value="WPU94076.1"/>
    <property type="molecule type" value="Genomic_DNA"/>
</dbReference>
<feature type="domain" description="FAD-binding" evidence="5">
    <location>
        <begin position="6"/>
        <end position="368"/>
    </location>
</feature>
<keyword evidence="6" id="KW-0560">Oxidoreductase</keyword>
<dbReference type="InterPro" id="IPR050641">
    <property type="entry name" value="RIFMO-like"/>
</dbReference>
<dbReference type="Proteomes" id="UP001324380">
    <property type="component" value="Chromosome"/>
</dbReference>
<keyword evidence="4" id="KW-1133">Transmembrane helix</keyword>
<dbReference type="RefSeq" id="WP_321563202.1">
    <property type="nucleotide sequence ID" value="NZ_CP139558.1"/>
</dbReference>
<dbReference type="Pfam" id="PF01494">
    <property type="entry name" value="FAD_binding_3"/>
    <property type="match status" value="1"/>
</dbReference>
<dbReference type="InterPro" id="IPR036188">
    <property type="entry name" value="FAD/NAD-bd_sf"/>
</dbReference>
<dbReference type="PRINTS" id="PR00420">
    <property type="entry name" value="RNGMNOXGNASE"/>
</dbReference>
<keyword evidence="6" id="KW-0503">Monooxygenase</keyword>
<evidence type="ECO:0000313" key="7">
    <source>
        <dbReference type="Proteomes" id="UP001324380"/>
    </source>
</evidence>
<dbReference type="GO" id="GO:0004497">
    <property type="term" value="F:monooxygenase activity"/>
    <property type="evidence" value="ECO:0007669"/>
    <property type="project" value="UniProtKB-KW"/>
</dbReference>
<protein>
    <submittedName>
        <fullName evidence="6">FAD-dependent monooxygenase</fullName>
    </submittedName>
</protein>
<evidence type="ECO:0000256" key="3">
    <source>
        <dbReference type="ARBA" id="ARBA00022827"/>
    </source>
</evidence>
<dbReference type="Gene3D" id="3.30.9.10">
    <property type="entry name" value="D-Amino Acid Oxidase, subunit A, domain 2"/>
    <property type="match status" value="1"/>
</dbReference>
<evidence type="ECO:0000259" key="5">
    <source>
        <dbReference type="Pfam" id="PF01494"/>
    </source>
</evidence>
<accession>A0ABZ0TLN7</accession>
<dbReference type="SUPFAM" id="SSF51905">
    <property type="entry name" value="FAD/NAD(P)-binding domain"/>
    <property type="match status" value="1"/>
</dbReference>
<dbReference type="Pfam" id="PF21274">
    <property type="entry name" value="Rng_hyd_C"/>
    <property type="match status" value="1"/>
</dbReference>
<reference evidence="6 7" key="1">
    <citation type="submission" date="2023-11" db="EMBL/GenBank/DDBJ databases">
        <title>Analysis of the Genomes of Mucilaginibacter gossypii cycad 4 and M. sabulilitoris SNA2: microbes with the potential for plant growth promotion.</title>
        <authorList>
            <person name="Hirsch A.M."/>
            <person name="Humm E."/>
            <person name="Rubbi M."/>
            <person name="Del Vecchio G."/>
            <person name="Ha S.M."/>
            <person name="Pellegrini M."/>
            <person name="Gunsalus R.P."/>
        </authorList>
    </citation>
    <scope>NUCLEOTIDE SEQUENCE [LARGE SCALE GENOMIC DNA]</scope>
    <source>
        <strain evidence="6 7">SNA2</strain>
    </source>
</reference>
<gene>
    <name evidence="6" type="ORF">SNE25_00875</name>
</gene>
<dbReference type="InterPro" id="IPR002938">
    <property type="entry name" value="FAD-bd"/>
</dbReference>
<dbReference type="Gene3D" id="3.50.50.60">
    <property type="entry name" value="FAD/NAD(P)-binding domain"/>
    <property type="match status" value="1"/>
</dbReference>
<keyword evidence="4" id="KW-0472">Membrane</keyword>
<feature type="transmembrane region" description="Helical" evidence="4">
    <location>
        <begin position="7"/>
        <end position="26"/>
    </location>
</feature>
<organism evidence="6 7">
    <name type="scientific">Mucilaginibacter sabulilitoris</name>
    <dbReference type="NCBI Taxonomy" id="1173583"/>
    <lineage>
        <taxon>Bacteria</taxon>
        <taxon>Pseudomonadati</taxon>
        <taxon>Bacteroidota</taxon>
        <taxon>Sphingobacteriia</taxon>
        <taxon>Sphingobacteriales</taxon>
        <taxon>Sphingobacteriaceae</taxon>
        <taxon>Mucilaginibacter</taxon>
    </lineage>
</organism>
<keyword evidence="2" id="KW-0285">Flavoprotein</keyword>
<keyword evidence="3" id="KW-0274">FAD</keyword>
<evidence type="ECO:0000256" key="2">
    <source>
        <dbReference type="ARBA" id="ARBA00022630"/>
    </source>
</evidence>
<keyword evidence="7" id="KW-1185">Reference proteome</keyword>
<dbReference type="PANTHER" id="PTHR43004">
    <property type="entry name" value="TRK SYSTEM POTASSIUM UPTAKE PROTEIN"/>
    <property type="match status" value="1"/>
</dbReference>
<sequence>MELHKKVPVLIVGGGISGLTAALFLLKHGVTPLLVERHRSTSIHPRARGFDVRSMELYRELGLSEPIRKAGEALAPGWGILTGVSLAIALKNKKPRKGEAVSSPSEMKGLGQLKKLSPEMAARCTQDLSEPILLQAAEERGAETCFHTQLLSFTQNEDGVTAILRNRDTGEQQTIQADYMIAADGANSSIREVLKAETTGPGALGNLLNIYFEADLTDFVRGREFSLLRIDDAGIKGLLASINNSDRWVFHLHYDVTKGERPEDFTHERVITILQKVIGLPQISIRIVSILPWQPTVKVVTEMQHGRIFLAGDAAHVMTPYGGKGANTGVQDIHNLAWKLAAVIQGKANPALLHTYSTERQPIGRYNAEQSGKMTNEYGLIKRMNFTFLGSFLTVMLISYLRLQKLFPKTPVSLLGNLLGLPVYRYSSPAITDGDSSTKGYIKVDALTAQPGTRFPHLWIMHKEEKISTLDLLGKGFVLFTGIDNIYWKQAVMAVNKELDITLYSIGDNADLIYTDKPIQDTLQIADTGAVLVRPDGFVTWRCKEQTAASPEKLSAVLKQILGC</sequence>
<comment type="cofactor">
    <cofactor evidence="1">
        <name>FAD</name>
        <dbReference type="ChEBI" id="CHEBI:57692"/>
    </cofactor>
</comment>